<dbReference type="HOGENOM" id="CLU_2652547_0_0_0"/>
<accession>A0A0E3UUD0</accession>
<evidence type="ECO:0000313" key="2">
    <source>
        <dbReference type="Proteomes" id="UP000033103"/>
    </source>
</evidence>
<sequence>MARLRDGDIKITGTDIDKLMPPVSRFGGSKLKTFFEKYFGIGGSASLTEEPQPFTYNTTSGPTLMVAEDKEPYNTK</sequence>
<dbReference type="EMBL" id="CP011280">
    <property type="protein sequence ID" value="AKC95178.1"/>
    <property type="molecule type" value="Genomic_DNA"/>
</dbReference>
<keyword evidence="2" id="KW-1185">Reference proteome</keyword>
<protein>
    <submittedName>
        <fullName evidence="1">Uncharacterized protein</fullName>
    </submittedName>
</protein>
<reference evidence="1 2" key="1">
    <citation type="journal article" date="2012" name="BMC Genomics">
        <title>Genomic sequence analysis and characterization of Sneathia amnii sp. nov.</title>
        <authorList>
            <consortium name="Vaginal Microbiome Consortium (additional members)"/>
            <person name="Harwich M.D.Jr."/>
            <person name="Serrano M.G."/>
            <person name="Fettweis J.M."/>
            <person name="Alves J.M."/>
            <person name="Reimers M.A."/>
            <person name="Buck G.A."/>
            <person name="Jefferson K.K."/>
        </authorList>
    </citation>
    <scope>NUCLEOTIDE SEQUENCE [LARGE SCALE GENOMIC DNA]</scope>
    <source>
        <strain evidence="1 2">SN35</strain>
    </source>
</reference>
<dbReference type="PATRIC" id="fig|1069640.6.peg.208"/>
<dbReference type="KEGG" id="sns:VC03_01115"/>
<gene>
    <name evidence="1" type="ORF">VC03_01115</name>
</gene>
<dbReference type="RefSeq" id="WP_046328284.1">
    <property type="nucleotide sequence ID" value="NZ_CAUPIC010000001.1"/>
</dbReference>
<dbReference type="AlphaFoldDB" id="A0A0E3UUD0"/>
<dbReference type="STRING" id="187101.VC03_01115"/>
<organism evidence="1 2">
    <name type="scientific">Sneathia vaginalis</name>
    <dbReference type="NCBI Taxonomy" id="187101"/>
    <lineage>
        <taxon>Bacteria</taxon>
        <taxon>Fusobacteriati</taxon>
        <taxon>Fusobacteriota</taxon>
        <taxon>Fusobacteriia</taxon>
        <taxon>Fusobacteriales</taxon>
        <taxon>Leptotrichiaceae</taxon>
        <taxon>Sneathia</taxon>
    </lineage>
</organism>
<evidence type="ECO:0000313" key="1">
    <source>
        <dbReference type="EMBL" id="AKC95178.1"/>
    </source>
</evidence>
<proteinExistence type="predicted"/>
<dbReference type="Proteomes" id="UP000033103">
    <property type="component" value="Chromosome"/>
</dbReference>
<name>A0A0E3UUD0_9FUSO</name>